<keyword evidence="4 7" id="KW-0812">Transmembrane</keyword>
<keyword evidence="6 7" id="KW-0472">Membrane</keyword>
<evidence type="ECO:0000256" key="3">
    <source>
        <dbReference type="ARBA" id="ARBA00022475"/>
    </source>
</evidence>
<name>A0A2Y9BFC1_9FIRM</name>
<evidence type="ECO:0000256" key="5">
    <source>
        <dbReference type="ARBA" id="ARBA00022989"/>
    </source>
</evidence>
<sequence length="188" mass="20364">MNTAFRLFWMFLKIGLLSIGGGYAIIPLIQEQVVKRSGSISPKMFTDIITISQMTPGPLAVNTATFVGIQIGGIVGAVAATLGCVLCGVIICLFLHRFFQKHKESSYVFEVLKGLKSASLGLIISAAVTIISIAFWGTQALEIKNVISLMNWTALAVFSIMLLVLRKWKLNPVLVMLISGMAGLVLYL</sequence>
<accession>A0A2Y9BFC1</accession>
<evidence type="ECO:0000256" key="7">
    <source>
        <dbReference type="SAM" id="Phobius"/>
    </source>
</evidence>
<comment type="caution">
    <text evidence="8">The sequence shown here is derived from an EMBL/GenBank/DDBJ whole genome shotgun (WGS) entry which is preliminary data.</text>
</comment>
<proteinExistence type="inferred from homology"/>
<dbReference type="AlphaFoldDB" id="A0A2Y9BFC1"/>
<feature type="transmembrane region" description="Helical" evidence="7">
    <location>
        <begin position="71"/>
        <end position="96"/>
    </location>
</feature>
<evidence type="ECO:0000256" key="6">
    <source>
        <dbReference type="ARBA" id="ARBA00023136"/>
    </source>
</evidence>
<evidence type="ECO:0000313" key="8">
    <source>
        <dbReference type="EMBL" id="PWJ29819.1"/>
    </source>
</evidence>
<dbReference type="InterPro" id="IPR052518">
    <property type="entry name" value="CHR_Transporter"/>
</dbReference>
<evidence type="ECO:0000313" key="9">
    <source>
        <dbReference type="Proteomes" id="UP000245845"/>
    </source>
</evidence>
<dbReference type="PANTHER" id="PTHR43663:SF1">
    <property type="entry name" value="CHROMATE TRANSPORTER"/>
    <property type="match status" value="1"/>
</dbReference>
<dbReference type="InterPro" id="IPR003370">
    <property type="entry name" value="Chromate_transpt"/>
</dbReference>
<feature type="transmembrane region" description="Helical" evidence="7">
    <location>
        <begin position="7"/>
        <end position="29"/>
    </location>
</feature>
<feature type="transmembrane region" description="Helical" evidence="7">
    <location>
        <begin position="149"/>
        <end position="165"/>
    </location>
</feature>
<dbReference type="RefSeq" id="WP_109730955.1">
    <property type="nucleotide sequence ID" value="NZ_BAAACK010000018.1"/>
</dbReference>
<dbReference type="Proteomes" id="UP000245845">
    <property type="component" value="Unassembled WGS sequence"/>
</dbReference>
<dbReference type="GO" id="GO:0015109">
    <property type="term" value="F:chromate transmembrane transporter activity"/>
    <property type="evidence" value="ECO:0007669"/>
    <property type="project" value="InterPro"/>
</dbReference>
<evidence type="ECO:0000256" key="1">
    <source>
        <dbReference type="ARBA" id="ARBA00004651"/>
    </source>
</evidence>
<feature type="transmembrane region" description="Helical" evidence="7">
    <location>
        <begin position="117"/>
        <end position="137"/>
    </location>
</feature>
<feature type="transmembrane region" description="Helical" evidence="7">
    <location>
        <begin position="170"/>
        <end position="187"/>
    </location>
</feature>
<dbReference type="PANTHER" id="PTHR43663">
    <property type="entry name" value="CHROMATE TRANSPORT PROTEIN-RELATED"/>
    <property type="match status" value="1"/>
</dbReference>
<dbReference type="GO" id="GO:0005886">
    <property type="term" value="C:plasma membrane"/>
    <property type="evidence" value="ECO:0007669"/>
    <property type="project" value="UniProtKB-SubCell"/>
</dbReference>
<dbReference type="Pfam" id="PF02417">
    <property type="entry name" value="Chromate_transp"/>
    <property type="match status" value="1"/>
</dbReference>
<evidence type="ECO:0000256" key="2">
    <source>
        <dbReference type="ARBA" id="ARBA00005262"/>
    </source>
</evidence>
<keyword evidence="3" id="KW-1003">Cell membrane</keyword>
<comment type="subcellular location">
    <subcellularLocation>
        <location evidence="1">Cell membrane</location>
        <topology evidence="1">Multi-pass membrane protein</topology>
    </subcellularLocation>
</comment>
<comment type="similarity">
    <text evidence="2">Belongs to the chromate ion transporter (CHR) (TC 2.A.51) family.</text>
</comment>
<reference evidence="8 9" key="1">
    <citation type="submission" date="2018-05" db="EMBL/GenBank/DDBJ databases">
        <title>The Hungate 1000. A catalogue of reference genomes from the rumen microbiome.</title>
        <authorList>
            <person name="Kelly W."/>
        </authorList>
    </citation>
    <scope>NUCLEOTIDE SEQUENCE [LARGE SCALE GENOMIC DNA]</scope>
    <source>
        <strain evidence="8 9">NLAE-zl-C242</strain>
    </source>
</reference>
<evidence type="ECO:0000256" key="4">
    <source>
        <dbReference type="ARBA" id="ARBA00022692"/>
    </source>
</evidence>
<organism evidence="8 9">
    <name type="scientific">Faecalicatena orotica</name>
    <dbReference type="NCBI Taxonomy" id="1544"/>
    <lineage>
        <taxon>Bacteria</taxon>
        <taxon>Bacillati</taxon>
        <taxon>Bacillota</taxon>
        <taxon>Clostridia</taxon>
        <taxon>Lachnospirales</taxon>
        <taxon>Lachnospiraceae</taxon>
        <taxon>Faecalicatena</taxon>
    </lineage>
</organism>
<gene>
    <name evidence="8" type="ORF">A8806_105121</name>
</gene>
<keyword evidence="5 7" id="KW-1133">Transmembrane helix</keyword>
<dbReference type="EMBL" id="QGDL01000005">
    <property type="protein sequence ID" value="PWJ29819.1"/>
    <property type="molecule type" value="Genomic_DNA"/>
</dbReference>
<keyword evidence="9" id="KW-1185">Reference proteome</keyword>
<dbReference type="OrthoDB" id="9788907at2"/>
<protein>
    <submittedName>
        <fullName evidence="8">Chromate transporter</fullName>
    </submittedName>
</protein>